<evidence type="ECO:0000313" key="2">
    <source>
        <dbReference type="EMBL" id="MBM2614973.1"/>
    </source>
</evidence>
<keyword evidence="1" id="KW-1133">Transmembrane helix</keyword>
<keyword evidence="3" id="KW-1185">Reference proteome</keyword>
<dbReference type="Gene3D" id="3.30.565.10">
    <property type="entry name" value="Histidine kinase-like ATPase, C-terminal domain"/>
    <property type="match status" value="1"/>
</dbReference>
<dbReference type="RefSeq" id="WP_203374816.1">
    <property type="nucleotide sequence ID" value="NZ_JAENHP010000001.1"/>
</dbReference>
<feature type="transmembrane region" description="Helical" evidence="1">
    <location>
        <begin position="46"/>
        <end position="67"/>
    </location>
</feature>
<evidence type="ECO:0000313" key="3">
    <source>
        <dbReference type="Proteomes" id="UP000632138"/>
    </source>
</evidence>
<dbReference type="InterPro" id="IPR036890">
    <property type="entry name" value="HATPase_C_sf"/>
</dbReference>
<comment type="caution">
    <text evidence="2">The sequence shown here is derived from an EMBL/GenBank/DDBJ whole genome shotgun (WGS) entry which is preliminary data.</text>
</comment>
<dbReference type="Proteomes" id="UP000632138">
    <property type="component" value="Unassembled WGS sequence"/>
</dbReference>
<dbReference type="SUPFAM" id="SSF55874">
    <property type="entry name" value="ATPase domain of HSP90 chaperone/DNA topoisomerase II/histidine kinase"/>
    <property type="match status" value="1"/>
</dbReference>
<proteinExistence type="predicted"/>
<evidence type="ECO:0000256" key="1">
    <source>
        <dbReference type="SAM" id="Phobius"/>
    </source>
</evidence>
<organism evidence="2 3">
    <name type="scientific">Paractinoplanes ovalisporus</name>
    <dbReference type="NCBI Taxonomy" id="2810368"/>
    <lineage>
        <taxon>Bacteria</taxon>
        <taxon>Bacillati</taxon>
        <taxon>Actinomycetota</taxon>
        <taxon>Actinomycetes</taxon>
        <taxon>Micromonosporales</taxon>
        <taxon>Micromonosporaceae</taxon>
        <taxon>Paractinoplanes</taxon>
    </lineage>
</organism>
<keyword evidence="1" id="KW-0472">Membrane</keyword>
<dbReference type="GO" id="GO:0016301">
    <property type="term" value="F:kinase activity"/>
    <property type="evidence" value="ECO:0007669"/>
    <property type="project" value="UniProtKB-KW"/>
</dbReference>
<sequence length="332" mass="35930">MPNLDARAPAGSQAGAAVVLRRSVVTVAVGGVTFLITNGLNQPPSVALTLSILTGGIVLVVMLLAGFEARQESVETALGFYAEDVRTLAAQRDDEIRQSGLLERYIEEQIPRIIGETLNRKQREDPLIRELAHSLNTPLAQMEAILIARHGDGAGRDTDDLLVGVQVCKSFLAAFRELATLARDTQAWEPASLADALDRAAQLYTKRLDGDVSCETRMPERIVGYGNNFVLAVVLPLLENAVEASPPYGKVSVFYRATDDENVIEVANDLRPGVTLDPLMYRESWSSKPGHLGLGLRTVSDLLSTHHAAGMSHTVDPAGRVTFAVNLRRRSG</sequence>
<reference evidence="2 3" key="1">
    <citation type="submission" date="2021-01" db="EMBL/GenBank/DDBJ databases">
        <title>Actinoplanes sp. nov. LDG1-06 isolated from lichen.</title>
        <authorList>
            <person name="Saeng-In P."/>
            <person name="Phongsopitanun W."/>
            <person name="Kanchanasin P."/>
            <person name="Yuki M."/>
            <person name="Kudo T."/>
            <person name="Ohkuma M."/>
            <person name="Tanasupawat S."/>
        </authorList>
    </citation>
    <scope>NUCLEOTIDE SEQUENCE [LARGE SCALE GENOMIC DNA]</scope>
    <source>
        <strain evidence="2 3">LDG1-06</strain>
    </source>
</reference>
<name>A0ABS2A557_9ACTN</name>
<keyword evidence="1" id="KW-0812">Transmembrane</keyword>
<feature type="transmembrane region" description="Helical" evidence="1">
    <location>
        <begin position="20"/>
        <end position="40"/>
    </location>
</feature>
<gene>
    <name evidence="2" type="ORF">JIG36_05290</name>
</gene>
<keyword evidence="2" id="KW-0418">Kinase</keyword>
<keyword evidence="2" id="KW-0808">Transferase</keyword>
<protein>
    <submittedName>
        <fullName evidence="2">Sensor histidine kinase</fullName>
    </submittedName>
</protein>
<accession>A0ABS2A557</accession>
<dbReference type="EMBL" id="JAENHP010000001">
    <property type="protein sequence ID" value="MBM2614973.1"/>
    <property type="molecule type" value="Genomic_DNA"/>
</dbReference>